<dbReference type="SUPFAM" id="SSF53383">
    <property type="entry name" value="PLP-dependent transferases"/>
    <property type="match status" value="1"/>
</dbReference>
<organism evidence="10 11">
    <name type="scientific">Cichlidogyrus casuarinus</name>
    <dbReference type="NCBI Taxonomy" id="1844966"/>
    <lineage>
        <taxon>Eukaryota</taxon>
        <taxon>Metazoa</taxon>
        <taxon>Spiralia</taxon>
        <taxon>Lophotrochozoa</taxon>
        <taxon>Platyhelminthes</taxon>
        <taxon>Monogenea</taxon>
        <taxon>Monopisthocotylea</taxon>
        <taxon>Dactylogyridea</taxon>
        <taxon>Ancyrocephalidae</taxon>
        <taxon>Cichlidogyrus</taxon>
    </lineage>
</organism>
<dbReference type="PIRSF" id="PIRSF001434">
    <property type="entry name" value="CGS"/>
    <property type="match status" value="1"/>
</dbReference>
<dbReference type="GO" id="GO:0019344">
    <property type="term" value="P:cysteine biosynthetic process"/>
    <property type="evidence" value="ECO:0007669"/>
    <property type="project" value="UniProtKB-KW"/>
</dbReference>
<evidence type="ECO:0000256" key="4">
    <source>
        <dbReference type="ARBA" id="ARBA00012085"/>
    </source>
</evidence>
<reference evidence="10 11" key="1">
    <citation type="submission" date="2024-11" db="EMBL/GenBank/DDBJ databases">
        <title>Adaptive evolution of stress response genes in parasites aligns with host niche diversity.</title>
        <authorList>
            <person name="Hahn C."/>
            <person name="Resl P."/>
        </authorList>
    </citation>
    <scope>NUCLEOTIDE SEQUENCE [LARGE SCALE GENOMIC DNA]</scope>
    <source>
        <strain evidence="10">EGGRZ-B1_66</strain>
        <tissue evidence="10">Body</tissue>
    </source>
</reference>
<evidence type="ECO:0000256" key="1">
    <source>
        <dbReference type="ARBA" id="ARBA00001933"/>
    </source>
</evidence>
<feature type="modified residue" description="N6-(pyridoxal phosphate)lysine" evidence="8">
    <location>
        <position position="225"/>
    </location>
</feature>
<comment type="similarity">
    <text evidence="3 9">Belongs to the trans-sulfuration enzymes family.</text>
</comment>
<dbReference type="InterPro" id="IPR015424">
    <property type="entry name" value="PyrdxlP-dep_Trfase"/>
</dbReference>
<dbReference type="Pfam" id="PF01053">
    <property type="entry name" value="Cys_Met_Meta_PP"/>
    <property type="match status" value="1"/>
</dbReference>
<proteinExistence type="inferred from homology"/>
<keyword evidence="6" id="KW-0028">Amino-acid biosynthesis</keyword>
<dbReference type="InterPro" id="IPR054542">
    <property type="entry name" value="Cys_met_metab_PP"/>
</dbReference>
<keyword evidence="11" id="KW-1185">Reference proteome</keyword>
<dbReference type="InterPro" id="IPR015421">
    <property type="entry name" value="PyrdxlP-dep_Trfase_major"/>
</dbReference>
<evidence type="ECO:0000256" key="8">
    <source>
        <dbReference type="PIRSR" id="PIRSR001434-2"/>
    </source>
</evidence>
<accession>A0ABD2PYK7</accession>
<comment type="cofactor">
    <cofactor evidence="1 9">
        <name>pyridoxal 5'-phosphate</name>
        <dbReference type="ChEBI" id="CHEBI:597326"/>
    </cofactor>
</comment>
<dbReference type="Proteomes" id="UP001626550">
    <property type="component" value="Unassembled WGS sequence"/>
</dbReference>
<dbReference type="EMBL" id="JBJKFK010001908">
    <property type="protein sequence ID" value="KAL3312022.1"/>
    <property type="molecule type" value="Genomic_DNA"/>
</dbReference>
<dbReference type="InterPro" id="IPR000277">
    <property type="entry name" value="Cys/Met-Metab_PyrdxlP-dep_enz"/>
</dbReference>
<protein>
    <recommendedName>
        <fullName evidence="4">cystathionine gamma-lyase</fullName>
        <ecNumber evidence="4">4.4.1.1</ecNumber>
    </recommendedName>
    <alternativeName>
        <fullName evidence="7">Gamma-cystathionase</fullName>
    </alternativeName>
</protein>
<evidence type="ECO:0000256" key="7">
    <source>
        <dbReference type="ARBA" id="ARBA00029853"/>
    </source>
</evidence>
<dbReference type="PANTHER" id="PTHR11808:SF15">
    <property type="entry name" value="CYSTATHIONINE GAMMA-LYASE"/>
    <property type="match status" value="1"/>
</dbReference>
<evidence type="ECO:0000256" key="2">
    <source>
        <dbReference type="ARBA" id="ARBA00005038"/>
    </source>
</evidence>
<dbReference type="EC" id="4.4.1.1" evidence="4"/>
<sequence length="412" mass="45302">MTNLRDNVIRIIKEVDDDIHNSFCPFAGIETDAAHVGHDPDVTPGVGCPVITPISLSTTFKQQEPGVAKYDYSRGNNYTREALENNLAALEKGDICCSFASGLAAINVVLQALKAGDHFICFDDLYGGTGRLFREIGIPSGITHTAVDMRDLAAFESAFKPNTKMVWIETPSNPLMRLVDMEGIVRITKSKDPNIFVVVDNTFMSPYFQRPIAQGADVVMHSLTKYVNGHGDVVMGALIIKGCPELQKRIRFLQFAGGAIPSPFDCYLALRGIRSLAVRMKQHMKNGLTIAKFLETHPKVEKVIHPGLKSHPQYELGKKQMIGYSGMIAVYIKGNAEQTKKFIKALKIFCLAESLGGFESLAEIPYIMTHASVPEEIRQQIGITENLVRLSVGLEDVVDLAQDLDTALNSTC</sequence>
<evidence type="ECO:0000256" key="6">
    <source>
        <dbReference type="ARBA" id="ARBA00023192"/>
    </source>
</evidence>
<dbReference type="PROSITE" id="PS00868">
    <property type="entry name" value="CYS_MET_METAB_PP"/>
    <property type="match status" value="1"/>
</dbReference>
<comment type="pathway">
    <text evidence="2">Amino-acid biosynthesis; L-cysteine biosynthesis; L-cysteine from L-homocysteine and L-serine: step 2/2.</text>
</comment>
<dbReference type="AlphaFoldDB" id="A0ABD2PYK7"/>
<keyword evidence="5 8" id="KW-0663">Pyridoxal phosphate</keyword>
<evidence type="ECO:0000256" key="5">
    <source>
        <dbReference type="ARBA" id="ARBA00022898"/>
    </source>
</evidence>
<dbReference type="CDD" id="cd00614">
    <property type="entry name" value="CGS_like"/>
    <property type="match status" value="1"/>
</dbReference>
<dbReference type="Gene3D" id="3.90.1150.10">
    <property type="entry name" value="Aspartate Aminotransferase, domain 1"/>
    <property type="match status" value="1"/>
</dbReference>
<dbReference type="FunFam" id="3.40.640.10:FF:000009">
    <property type="entry name" value="Cystathionine gamma-synthase homolog"/>
    <property type="match status" value="1"/>
</dbReference>
<dbReference type="PANTHER" id="PTHR11808">
    <property type="entry name" value="TRANS-SULFURATION ENZYME FAMILY MEMBER"/>
    <property type="match status" value="1"/>
</dbReference>
<evidence type="ECO:0000256" key="9">
    <source>
        <dbReference type="RuleBase" id="RU362118"/>
    </source>
</evidence>
<dbReference type="Gene3D" id="3.40.640.10">
    <property type="entry name" value="Type I PLP-dependent aspartate aminotransferase-like (Major domain)"/>
    <property type="match status" value="1"/>
</dbReference>
<gene>
    <name evidence="10" type="ORF">Ciccas_009394</name>
</gene>
<dbReference type="FunFam" id="3.90.1150.10:FF:000008">
    <property type="entry name" value="Cystathionine gamma-synthase"/>
    <property type="match status" value="1"/>
</dbReference>
<dbReference type="InterPro" id="IPR015422">
    <property type="entry name" value="PyrdxlP-dep_Trfase_small"/>
</dbReference>
<comment type="caution">
    <text evidence="10">The sequence shown here is derived from an EMBL/GenBank/DDBJ whole genome shotgun (WGS) entry which is preliminary data.</text>
</comment>
<evidence type="ECO:0000256" key="3">
    <source>
        <dbReference type="ARBA" id="ARBA00009077"/>
    </source>
</evidence>
<evidence type="ECO:0000313" key="10">
    <source>
        <dbReference type="EMBL" id="KAL3312022.1"/>
    </source>
</evidence>
<evidence type="ECO:0000313" key="11">
    <source>
        <dbReference type="Proteomes" id="UP001626550"/>
    </source>
</evidence>
<name>A0ABD2PYK7_9PLAT</name>
<keyword evidence="6" id="KW-0198">Cysteine biosynthesis</keyword>